<feature type="compositionally biased region" description="Basic and acidic residues" evidence="1">
    <location>
        <begin position="101"/>
        <end position="113"/>
    </location>
</feature>
<feature type="region of interest" description="Disordered" evidence="1">
    <location>
        <begin position="93"/>
        <end position="127"/>
    </location>
</feature>
<accession>A0A3P6UT49</accession>
<protein>
    <submittedName>
        <fullName evidence="2">Uncharacterized protein</fullName>
    </submittedName>
</protein>
<organism evidence="2 3">
    <name type="scientific">Cylicostephanus goldi</name>
    <name type="common">Nematode worm</name>
    <dbReference type="NCBI Taxonomy" id="71465"/>
    <lineage>
        <taxon>Eukaryota</taxon>
        <taxon>Metazoa</taxon>
        <taxon>Ecdysozoa</taxon>
        <taxon>Nematoda</taxon>
        <taxon>Chromadorea</taxon>
        <taxon>Rhabditida</taxon>
        <taxon>Rhabditina</taxon>
        <taxon>Rhabditomorpha</taxon>
        <taxon>Strongyloidea</taxon>
        <taxon>Strongylidae</taxon>
        <taxon>Cylicostephanus</taxon>
    </lineage>
</organism>
<dbReference type="OrthoDB" id="5876805at2759"/>
<sequence length="154" mass="16820">MSAVTMHEGGSRFGRDLEVLDDSDPKHFEISKQCADTLSRILGASTVPQSSSSAVNMTPILSENVLAQSTPVFSKNDATLGVVRECGSRLEELQAANDSSNYRDEPRSSHDPDEVLAPDTPLEDMPHSANENVTVGMATFLVYYMVEFILLQLK</sequence>
<evidence type="ECO:0000313" key="2">
    <source>
        <dbReference type="EMBL" id="VDK80631.1"/>
    </source>
</evidence>
<proteinExistence type="predicted"/>
<name>A0A3P6UT49_CYLGO</name>
<gene>
    <name evidence="2" type="ORF">CGOC_LOCUS7735</name>
</gene>
<reference evidence="2 3" key="1">
    <citation type="submission" date="2018-11" db="EMBL/GenBank/DDBJ databases">
        <authorList>
            <consortium name="Pathogen Informatics"/>
        </authorList>
    </citation>
    <scope>NUCLEOTIDE SEQUENCE [LARGE SCALE GENOMIC DNA]</scope>
</reference>
<dbReference type="AlphaFoldDB" id="A0A3P6UT49"/>
<keyword evidence="3" id="KW-1185">Reference proteome</keyword>
<dbReference type="Proteomes" id="UP000271889">
    <property type="component" value="Unassembled WGS sequence"/>
</dbReference>
<evidence type="ECO:0000313" key="3">
    <source>
        <dbReference type="Proteomes" id="UP000271889"/>
    </source>
</evidence>
<evidence type="ECO:0000256" key="1">
    <source>
        <dbReference type="SAM" id="MobiDB-lite"/>
    </source>
</evidence>
<dbReference type="EMBL" id="UYRV01027225">
    <property type="protein sequence ID" value="VDK80631.1"/>
    <property type="molecule type" value="Genomic_DNA"/>
</dbReference>